<proteinExistence type="predicted"/>
<organism evidence="1 2">
    <name type="scientific">Caenorhabditis tropicalis</name>
    <dbReference type="NCBI Taxonomy" id="1561998"/>
    <lineage>
        <taxon>Eukaryota</taxon>
        <taxon>Metazoa</taxon>
        <taxon>Ecdysozoa</taxon>
        <taxon>Nematoda</taxon>
        <taxon>Chromadorea</taxon>
        <taxon>Rhabditida</taxon>
        <taxon>Rhabditina</taxon>
        <taxon>Rhabditomorpha</taxon>
        <taxon>Rhabditoidea</taxon>
        <taxon>Rhabditidae</taxon>
        <taxon>Peloderinae</taxon>
        <taxon>Caenorhabditis</taxon>
    </lineage>
</organism>
<reference evidence="2" key="1">
    <citation type="submission" date="2016-11" db="UniProtKB">
        <authorList>
            <consortium name="WormBaseParasite"/>
        </authorList>
    </citation>
    <scope>IDENTIFICATION</scope>
</reference>
<dbReference type="Proteomes" id="UP000095282">
    <property type="component" value="Unplaced"/>
</dbReference>
<evidence type="ECO:0000313" key="2">
    <source>
        <dbReference type="WBParaSite" id="Csp11.Scaffold629.g9737.t1"/>
    </source>
</evidence>
<protein>
    <submittedName>
        <fullName evidence="2">Ovule protein</fullName>
    </submittedName>
</protein>
<evidence type="ECO:0000313" key="1">
    <source>
        <dbReference type="Proteomes" id="UP000095282"/>
    </source>
</evidence>
<keyword evidence="1" id="KW-1185">Reference proteome</keyword>
<name>A0A1I7UIS7_9PELO</name>
<sequence>MYISFQHLGASSSSRRLPYLLFSSLFVLLLLLAYQFVCILSSSFPTISIDLNHPEFSFLSWTSSSSPFDIYQN</sequence>
<dbReference type="WBParaSite" id="Csp11.Scaffold629.g9737.t1">
    <property type="protein sequence ID" value="Csp11.Scaffold629.g9737.t1"/>
    <property type="gene ID" value="Csp11.Scaffold629.g9737"/>
</dbReference>
<accession>A0A1I7UIS7</accession>
<dbReference type="AlphaFoldDB" id="A0A1I7UIS7"/>